<sequence length="192" mass="21475">FGIDRIDNFVISNCELPQTLPLSFILDRTQTSSQNGGFHLTSTVGAHSFSINTTGQQHFFDTLPSIKTLVIKSRKRVSVTQLNTLLSDLRTLEELQLTDFDLYDIDSYAIETYDTHSPRSSSVLNGLNVHHPRRIKRKSNDEHLISHNDDDDDEDSIIVTTMNTNAMSSSHSIPTTTTATTVILPLNIETTI</sequence>
<protein>
    <submittedName>
        <fullName evidence="1">Uncharacterized protein</fullName>
    </submittedName>
</protein>
<organism evidence="1 2">
    <name type="scientific">Euroglyphus maynei</name>
    <name type="common">Mayne's house dust mite</name>
    <dbReference type="NCBI Taxonomy" id="6958"/>
    <lineage>
        <taxon>Eukaryota</taxon>
        <taxon>Metazoa</taxon>
        <taxon>Ecdysozoa</taxon>
        <taxon>Arthropoda</taxon>
        <taxon>Chelicerata</taxon>
        <taxon>Arachnida</taxon>
        <taxon>Acari</taxon>
        <taxon>Acariformes</taxon>
        <taxon>Sarcoptiformes</taxon>
        <taxon>Astigmata</taxon>
        <taxon>Psoroptidia</taxon>
        <taxon>Analgoidea</taxon>
        <taxon>Pyroglyphidae</taxon>
        <taxon>Pyroglyphinae</taxon>
        <taxon>Euroglyphus</taxon>
    </lineage>
</organism>
<proteinExistence type="predicted"/>
<name>A0A1Y3BQY9_EURMA</name>
<comment type="caution">
    <text evidence="1">The sequence shown here is derived from an EMBL/GenBank/DDBJ whole genome shotgun (WGS) entry which is preliminary data.</text>
</comment>
<evidence type="ECO:0000313" key="2">
    <source>
        <dbReference type="Proteomes" id="UP000194236"/>
    </source>
</evidence>
<dbReference type="Proteomes" id="UP000194236">
    <property type="component" value="Unassembled WGS sequence"/>
</dbReference>
<keyword evidence="2" id="KW-1185">Reference proteome</keyword>
<gene>
    <name evidence="1" type="ORF">BLA29_010105</name>
</gene>
<evidence type="ECO:0000313" key="1">
    <source>
        <dbReference type="EMBL" id="OTF83379.1"/>
    </source>
</evidence>
<dbReference type="AlphaFoldDB" id="A0A1Y3BQY9"/>
<reference evidence="1 2" key="1">
    <citation type="submission" date="2017-03" db="EMBL/GenBank/DDBJ databases">
        <title>Genome Survey of Euroglyphus maynei.</title>
        <authorList>
            <person name="Arlian L.G."/>
            <person name="Morgan M.S."/>
            <person name="Rider S.D."/>
        </authorList>
    </citation>
    <scope>NUCLEOTIDE SEQUENCE [LARGE SCALE GENOMIC DNA]</scope>
    <source>
        <strain evidence="1">Arlian Lab</strain>
        <tissue evidence="1">Whole body</tissue>
    </source>
</reference>
<dbReference type="EMBL" id="MUJZ01003947">
    <property type="protein sequence ID" value="OTF83379.1"/>
    <property type="molecule type" value="Genomic_DNA"/>
</dbReference>
<feature type="non-terminal residue" evidence="1">
    <location>
        <position position="1"/>
    </location>
</feature>
<accession>A0A1Y3BQY9</accession>